<keyword evidence="2" id="KW-1185">Reference proteome</keyword>
<dbReference type="EMBL" id="QTPM01000010">
    <property type="protein sequence ID" value="RQY94487.1"/>
    <property type="molecule type" value="Genomic_DNA"/>
</dbReference>
<evidence type="ECO:0000313" key="1">
    <source>
        <dbReference type="EMBL" id="RQY94487.1"/>
    </source>
</evidence>
<evidence type="ECO:0000313" key="2">
    <source>
        <dbReference type="Proteomes" id="UP000281098"/>
    </source>
</evidence>
<organism evidence="1 2">
    <name type="scientific">Burkholderia stagnalis</name>
    <dbReference type="NCBI Taxonomy" id="1503054"/>
    <lineage>
        <taxon>Bacteria</taxon>
        <taxon>Pseudomonadati</taxon>
        <taxon>Pseudomonadota</taxon>
        <taxon>Betaproteobacteria</taxon>
        <taxon>Burkholderiales</taxon>
        <taxon>Burkholderiaceae</taxon>
        <taxon>Burkholderia</taxon>
        <taxon>Burkholderia cepacia complex</taxon>
    </lineage>
</organism>
<sequence>MRFCSGPRVFMLDERVWFCALLSLGPGDDEWSIGALVEVLPIFGVDMFSSGVVPSSRRDEAESTVF</sequence>
<gene>
    <name evidence="1" type="ORF">DF017_10870</name>
</gene>
<protein>
    <submittedName>
        <fullName evidence="1">Uncharacterized protein</fullName>
    </submittedName>
</protein>
<name>A0ABX9YRD7_9BURK</name>
<comment type="caution">
    <text evidence="1">The sequence shown here is derived from an EMBL/GenBank/DDBJ whole genome shotgun (WGS) entry which is preliminary data.</text>
</comment>
<proteinExistence type="predicted"/>
<dbReference type="Proteomes" id="UP000281098">
    <property type="component" value="Unassembled WGS sequence"/>
</dbReference>
<reference evidence="1 2" key="1">
    <citation type="submission" date="2018-08" db="EMBL/GenBank/DDBJ databases">
        <title>Comparative analysis of Burkholderia isolates from Puerto Rico.</title>
        <authorList>
            <person name="Hall C."/>
            <person name="Sahl J."/>
            <person name="Wagner D."/>
        </authorList>
    </citation>
    <scope>NUCLEOTIDE SEQUENCE [LARGE SCALE GENOMIC DNA]</scope>
    <source>
        <strain evidence="1 2">Bp8966</strain>
    </source>
</reference>
<accession>A0ABX9YRD7</accession>